<dbReference type="RefSeq" id="WP_204205360.1">
    <property type="nucleotide sequence ID" value="NZ_JAFELM010000045.1"/>
</dbReference>
<evidence type="ECO:0000256" key="2">
    <source>
        <dbReference type="ARBA" id="ARBA00022490"/>
    </source>
</evidence>
<comment type="function">
    <text evidence="11">Involved in the biosynthesis of isoprenoids. Catalyzes the 1,3-allylic rearrangement of the homoallylic substrate isopentenyl (IPP) to its allylic isomer, dimethylallyl diphosphate (DMAPP).</text>
</comment>
<organism evidence="13 14">
    <name type="scientific">Bacillus suaedaesalsae</name>
    <dbReference type="NCBI Taxonomy" id="2810349"/>
    <lineage>
        <taxon>Bacteria</taxon>
        <taxon>Bacillati</taxon>
        <taxon>Bacillota</taxon>
        <taxon>Bacilli</taxon>
        <taxon>Bacillales</taxon>
        <taxon>Bacillaceae</taxon>
        <taxon>Bacillus</taxon>
    </lineage>
</organism>
<comment type="caution">
    <text evidence="13">The sequence shown here is derived from an EMBL/GenBank/DDBJ whole genome shotgun (WGS) entry which is preliminary data.</text>
</comment>
<evidence type="ECO:0000256" key="8">
    <source>
        <dbReference type="ARBA" id="ARBA00023229"/>
    </source>
</evidence>
<accession>A0ABS2DN02</accession>
<evidence type="ECO:0000256" key="11">
    <source>
        <dbReference type="HAMAP-Rule" id="MF_00354"/>
    </source>
</evidence>
<dbReference type="SMART" id="SM01240">
    <property type="entry name" value="IMPDH"/>
    <property type="match status" value="1"/>
</dbReference>
<reference evidence="13 14" key="1">
    <citation type="submission" date="2021-02" db="EMBL/GenBank/DDBJ databases">
        <title>Bacillus sp. RD4P76, an endophyte from a halophyte.</title>
        <authorList>
            <person name="Sun J.-Q."/>
        </authorList>
    </citation>
    <scope>NUCLEOTIDE SEQUENCE [LARGE SCALE GENOMIC DNA]</scope>
    <source>
        <strain evidence="13 14">RD4P76</strain>
    </source>
</reference>
<feature type="binding site" evidence="11">
    <location>
        <begin position="258"/>
        <end position="259"/>
    </location>
    <ligand>
        <name>FMN</name>
        <dbReference type="ChEBI" id="CHEBI:58210"/>
    </ligand>
</feature>
<dbReference type="PANTHER" id="PTHR43665">
    <property type="entry name" value="ISOPENTENYL-DIPHOSPHATE DELTA-ISOMERASE"/>
    <property type="match status" value="1"/>
</dbReference>
<comment type="cofactor">
    <cofactor evidence="11">
        <name>NADPH</name>
        <dbReference type="ChEBI" id="CHEBI:57783"/>
    </cofactor>
</comment>
<comment type="caution">
    <text evidence="11">Lacks conserved residue(s) required for the propagation of feature annotation.</text>
</comment>
<keyword evidence="9 11" id="KW-0413">Isomerase</keyword>
<dbReference type="SUPFAM" id="SSF51395">
    <property type="entry name" value="FMN-linked oxidoreductases"/>
    <property type="match status" value="1"/>
</dbReference>
<comment type="catalytic activity">
    <reaction evidence="11">
        <text>isopentenyl diphosphate = dimethylallyl diphosphate</text>
        <dbReference type="Rhea" id="RHEA:23284"/>
        <dbReference type="ChEBI" id="CHEBI:57623"/>
        <dbReference type="ChEBI" id="CHEBI:128769"/>
        <dbReference type="EC" id="5.3.3.2"/>
    </reaction>
</comment>
<dbReference type="Proteomes" id="UP001518925">
    <property type="component" value="Unassembled WGS sequence"/>
</dbReference>
<comment type="subcellular location">
    <subcellularLocation>
        <location evidence="11">Cytoplasm</location>
    </subcellularLocation>
</comment>
<proteinExistence type="inferred from homology"/>
<protein>
    <recommendedName>
        <fullName evidence="11">Isopentenyl-diphosphate delta-isomerase</fullName>
        <shortName evidence="11">IPP isomerase</shortName>
        <ecNumber evidence="11">5.3.3.2</ecNumber>
    </recommendedName>
    <alternativeName>
        <fullName evidence="11">Isopentenyl diphosphate:dimethylallyl diphosphate isomerase</fullName>
    </alternativeName>
    <alternativeName>
        <fullName evidence="11">Isopentenyl pyrophosphate isomerase</fullName>
    </alternativeName>
    <alternativeName>
        <fullName evidence="11">Type 2 isopentenyl diphosphate isomerase</fullName>
        <shortName evidence="11">IDI-2</shortName>
    </alternativeName>
</protein>
<dbReference type="Pfam" id="PF01070">
    <property type="entry name" value="FMN_dh"/>
    <property type="match status" value="1"/>
</dbReference>
<keyword evidence="4 11" id="KW-0288">FMN</keyword>
<evidence type="ECO:0000256" key="7">
    <source>
        <dbReference type="ARBA" id="ARBA00022857"/>
    </source>
</evidence>
<keyword evidence="14" id="KW-1185">Reference proteome</keyword>
<feature type="binding site" evidence="11">
    <location>
        <begin position="62"/>
        <end position="64"/>
    </location>
    <ligand>
        <name>FMN</name>
        <dbReference type="ChEBI" id="CHEBI:58210"/>
    </ligand>
</feature>
<dbReference type="NCBIfam" id="TIGR02151">
    <property type="entry name" value="IPP_isom_2"/>
    <property type="match status" value="1"/>
</dbReference>
<feature type="binding site" evidence="11">
    <location>
        <position position="153"/>
    </location>
    <ligand>
        <name>Mg(2+)</name>
        <dbReference type="ChEBI" id="CHEBI:18420"/>
    </ligand>
</feature>
<evidence type="ECO:0000256" key="9">
    <source>
        <dbReference type="ARBA" id="ARBA00023235"/>
    </source>
</evidence>
<evidence type="ECO:0000313" key="13">
    <source>
        <dbReference type="EMBL" id="MBM6619882.1"/>
    </source>
</evidence>
<dbReference type="InterPro" id="IPR013785">
    <property type="entry name" value="Aldolase_TIM"/>
</dbReference>
<evidence type="ECO:0000259" key="12">
    <source>
        <dbReference type="Pfam" id="PF01070"/>
    </source>
</evidence>
<feature type="domain" description="FMN-dependent dehydrogenase" evidence="12">
    <location>
        <begin position="166"/>
        <end position="324"/>
    </location>
</feature>
<dbReference type="EMBL" id="JAFELM010000045">
    <property type="protein sequence ID" value="MBM6619882.1"/>
    <property type="molecule type" value="Genomic_DNA"/>
</dbReference>
<dbReference type="PANTHER" id="PTHR43665:SF1">
    <property type="entry name" value="ISOPENTENYL-DIPHOSPHATE DELTA-ISOMERASE"/>
    <property type="match status" value="1"/>
</dbReference>
<dbReference type="EC" id="5.3.3.2" evidence="11"/>
<feature type="binding site" evidence="11">
    <location>
        <position position="93"/>
    </location>
    <ligand>
        <name>FMN</name>
        <dbReference type="ChEBI" id="CHEBI:58210"/>
    </ligand>
</feature>
<feature type="binding site" evidence="11">
    <location>
        <begin position="6"/>
        <end position="7"/>
    </location>
    <ligand>
        <name>substrate</name>
    </ligand>
</feature>
<keyword evidence="3 11" id="KW-0285">Flavoprotein</keyword>
<feature type="binding site" evidence="11">
    <location>
        <position position="122"/>
    </location>
    <ligand>
        <name>FMN</name>
        <dbReference type="ChEBI" id="CHEBI:58210"/>
    </ligand>
</feature>
<dbReference type="InterPro" id="IPR011179">
    <property type="entry name" value="IPdP_isomerase"/>
</dbReference>
<dbReference type="HAMAP" id="MF_00354">
    <property type="entry name" value="Idi_2"/>
    <property type="match status" value="1"/>
</dbReference>
<sequence>MSRARRKVDHIQHAVQTGQSRSHGFEDIQFIHQSLPNLSVHDISIASKIGELSLSSPIIINAMTGGGGKETAEINQQLASVAKECGLAMAVGSQMSALKDPSECFSYEVVRKENPNGIIFSNLGSEATVEQAKRALEMIEADGLQIHLNVVQELVMPEGDRDFTGALKRIEQIVNSVGVPVIIKEVGYGMSKETAKRLSEIGVSIIDVGGFGGTNFSKIENERRQRRLQFFDDWGIPTTVSLVEVVSSAPTLTVIASGGIMNALDVVKSIRLGASGVGMAGYFLKLLVQKGVLSVIEEVHDIHEDIKYLMVALGKKDIQALKEAPIIMKGATHHWLSERGIITKNI</sequence>
<feature type="binding site" evidence="11">
    <location>
        <position position="214"/>
    </location>
    <ligand>
        <name>FMN</name>
        <dbReference type="ChEBI" id="CHEBI:58210"/>
    </ligand>
</feature>
<dbReference type="CDD" id="cd02811">
    <property type="entry name" value="IDI-2_FMN"/>
    <property type="match status" value="1"/>
</dbReference>
<keyword evidence="6 11" id="KW-0460">Magnesium</keyword>
<keyword evidence="8 11" id="KW-0414">Isoprene biosynthesis</keyword>
<comment type="cofactor">
    <cofactor evidence="1 11">
        <name>FMN</name>
        <dbReference type="ChEBI" id="CHEBI:58210"/>
    </cofactor>
</comment>
<feature type="binding site" evidence="11">
    <location>
        <begin position="280"/>
        <end position="281"/>
    </location>
    <ligand>
        <name>FMN</name>
        <dbReference type="ChEBI" id="CHEBI:58210"/>
    </ligand>
</feature>
<feature type="binding site" evidence="11">
    <location>
        <position position="184"/>
    </location>
    <ligand>
        <name>FMN</name>
        <dbReference type="ChEBI" id="CHEBI:58210"/>
    </ligand>
</feature>
<comment type="subunit">
    <text evidence="10 11">Homooctamer. Dimer of tetramers.</text>
</comment>
<keyword evidence="7 11" id="KW-0521">NADP</keyword>
<feature type="binding site" evidence="11">
    <location>
        <position position="152"/>
    </location>
    <ligand>
        <name>substrate</name>
    </ligand>
</feature>
<evidence type="ECO:0000256" key="4">
    <source>
        <dbReference type="ARBA" id="ARBA00022643"/>
    </source>
</evidence>
<dbReference type="PIRSF" id="PIRSF003314">
    <property type="entry name" value="IPP_isomerase"/>
    <property type="match status" value="1"/>
</dbReference>
<dbReference type="Gene3D" id="3.20.20.70">
    <property type="entry name" value="Aldolase class I"/>
    <property type="match status" value="1"/>
</dbReference>
<evidence type="ECO:0000313" key="14">
    <source>
        <dbReference type="Proteomes" id="UP001518925"/>
    </source>
</evidence>
<evidence type="ECO:0000256" key="10">
    <source>
        <dbReference type="ARBA" id="ARBA00025810"/>
    </source>
</evidence>
<name>A0ABS2DN02_9BACI</name>
<evidence type="ECO:0000256" key="3">
    <source>
        <dbReference type="ARBA" id="ARBA00022630"/>
    </source>
</evidence>
<keyword evidence="2 11" id="KW-0963">Cytoplasm</keyword>
<keyword evidence="5 11" id="KW-0479">Metal-binding</keyword>
<evidence type="ECO:0000256" key="5">
    <source>
        <dbReference type="ARBA" id="ARBA00022723"/>
    </source>
</evidence>
<dbReference type="GO" id="GO:0004452">
    <property type="term" value="F:isopentenyl-diphosphate delta-isomerase activity"/>
    <property type="evidence" value="ECO:0007669"/>
    <property type="project" value="UniProtKB-EC"/>
</dbReference>
<evidence type="ECO:0000256" key="1">
    <source>
        <dbReference type="ARBA" id="ARBA00001917"/>
    </source>
</evidence>
<dbReference type="InterPro" id="IPR000262">
    <property type="entry name" value="FMN-dep_DH"/>
</dbReference>
<evidence type="ECO:0000256" key="6">
    <source>
        <dbReference type="ARBA" id="ARBA00022842"/>
    </source>
</evidence>
<comment type="cofactor">
    <cofactor evidence="11">
        <name>Mg(2+)</name>
        <dbReference type="ChEBI" id="CHEBI:18420"/>
    </cofactor>
</comment>
<gene>
    <name evidence="11" type="primary">fni</name>
    <name evidence="13" type="ORF">JR050_19650</name>
</gene>
<comment type="similarity">
    <text evidence="11">Belongs to the IPP isomerase type 2 family.</text>
</comment>